<keyword evidence="1 2" id="KW-0694">RNA-binding</keyword>
<evidence type="ECO:0000313" key="6">
    <source>
        <dbReference type="Proteomes" id="UP000813427"/>
    </source>
</evidence>
<protein>
    <recommendedName>
        <fullName evidence="4">RRM domain-containing protein</fullName>
    </recommendedName>
</protein>
<evidence type="ECO:0000256" key="2">
    <source>
        <dbReference type="PROSITE-ProRule" id="PRU00176"/>
    </source>
</evidence>
<feature type="compositionally biased region" description="Basic and acidic residues" evidence="3">
    <location>
        <begin position="87"/>
        <end position="102"/>
    </location>
</feature>
<dbReference type="EMBL" id="JAGPXF010000007">
    <property type="protein sequence ID" value="KAH7236242.1"/>
    <property type="molecule type" value="Genomic_DNA"/>
</dbReference>
<feature type="compositionally biased region" description="Basic and acidic residues" evidence="3">
    <location>
        <begin position="55"/>
        <end position="66"/>
    </location>
</feature>
<proteinExistence type="predicted"/>
<keyword evidence="6" id="KW-1185">Reference proteome</keyword>
<reference evidence="5" key="1">
    <citation type="journal article" date="2021" name="Nat. Commun.">
        <title>Genetic determinants of endophytism in the Arabidopsis root mycobiome.</title>
        <authorList>
            <person name="Mesny F."/>
            <person name="Miyauchi S."/>
            <person name="Thiergart T."/>
            <person name="Pickel B."/>
            <person name="Atanasova L."/>
            <person name="Karlsson M."/>
            <person name="Huettel B."/>
            <person name="Barry K.W."/>
            <person name="Haridas S."/>
            <person name="Chen C."/>
            <person name="Bauer D."/>
            <person name="Andreopoulos W."/>
            <person name="Pangilinan J."/>
            <person name="LaButti K."/>
            <person name="Riley R."/>
            <person name="Lipzen A."/>
            <person name="Clum A."/>
            <person name="Drula E."/>
            <person name="Henrissat B."/>
            <person name="Kohler A."/>
            <person name="Grigoriev I.V."/>
            <person name="Martin F.M."/>
            <person name="Hacquard S."/>
        </authorList>
    </citation>
    <scope>NUCLEOTIDE SEQUENCE</scope>
    <source>
        <strain evidence="5">MPI-SDFR-AT-0068</strain>
    </source>
</reference>
<accession>A0A8K0RNV1</accession>
<feature type="compositionally biased region" description="Basic and acidic residues" evidence="3">
    <location>
        <begin position="31"/>
        <end position="40"/>
    </location>
</feature>
<evidence type="ECO:0000259" key="4">
    <source>
        <dbReference type="PROSITE" id="PS50102"/>
    </source>
</evidence>
<dbReference type="InterPro" id="IPR000504">
    <property type="entry name" value="RRM_dom"/>
</dbReference>
<evidence type="ECO:0000256" key="3">
    <source>
        <dbReference type="SAM" id="MobiDB-lite"/>
    </source>
</evidence>
<feature type="compositionally biased region" description="Basic and acidic residues" evidence="3">
    <location>
        <begin position="112"/>
        <end position="137"/>
    </location>
</feature>
<dbReference type="FunFam" id="3.30.70.330:FF:000376">
    <property type="entry name" value="Putative RNA binding protein"/>
    <property type="match status" value="1"/>
</dbReference>
<organism evidence="5 6">
    <name type="scientific">Fusarium tricinctum</name>
    <dbReference type="NCBI Taxonomy" id="61284"/>
    <lineage>
        <taxon>Eukaryota</taxon>
        <taxon>Fungi</taxon>
        <taxon>Dikarya</taxon>
        <taxon>Ascomycota</taxon>
        <taxon>Pezizomycotina</taxon>
        <taxon>Sordariomycetes</taxon>
        <taxon>Hypocreomycetidae</taxon>
        <taxon>Hypocreales</taxon>
        <taxon>Nectriaceae</taxon>
        <taxon>Fusarium</taxon>
        <taxon>Fusarium tricinctum species complex</taxon>
    </lineage>
</organism>
<dbReference type="GO" id="GO:0005730">
    <property type="term" value="C:nucleolus"/>
    <property type="evidence" value="ECO:0007669"/>
    <property type="project" value="TreeGrafter"/>
</dbReference>
<dbReference type="InterPro" id="IPR012677">
    <property type="entry name" value="Nucleotide-bd_a/b_plait_sf"/>
</dbReference>
<dbReference type="SMART" id="SM00360">
    <property type="entry name" value="RRM"/>
    <property type="match status" value="1"/>
</dbReference>
<name>A0A8K0RNV1_9HYPO</name>
<feature type="region of interest" description="Disordered" evidence="3">
    <location>
        <begin position="256"/>
        <end position="323"/>
    </location>
</feature>
<sequence length="323" mass="36263">MKSKRATEATEVVDKPDVSVDAEAPAKKRKRNEDDGADMKKAKKEKRDKKFKKESRKERKDKRKDLQNLPEQDDEEEQAEDTQMAGTEDKPVEVPVDAEKAAKKEKKKKEKKEKAKSEETPKQEDASAEAETKEEPKKSKKDKKKQNKSANDEPVAGAEADADAAGTTAEGKADRHIVFVGNLPFTATAETIKAHFASLNPVGVRCMSDPKDSKPCRGFAFVEFEKVWHMRTCLDKFHHSEFTDGTSYPRRINVELTAGGGGKTKKRQDKIKEKNQKLNENRTKRIERERIAKDENKGSGDTRQAGADGIHPSRRAHVPGNAR</sequence>
<dbReference type="PANTHER" id="PTHR23236:SF51">
    <property type="entry name" value="NUCLEOLAR PROTEIN 6"/>
    <property type="match status" value="1"/>
</dbReference>
<evidence type="ECO:0000313" key="5">
    <source>
        <dbReference type="EMBL" id="KAH7236242.1"/>
    </source>
</evidence>
<dbReference type="GO" id="GO:0019843">
    <property type="term" value="F:rRNA binding"/>
    <property type="evidence" value="ECO:0007669"/>
    <property type="project" value="TreeGrafter"/>
</dbReference>
<dbReference type="Gene3D" id="3.30.70.330">
    <property type="match status" value="1"/>
</dbReference>
<dbReference type="GO" id="GO:0042274">
    <property type="term" value="P:ribosomal small subunit biogenesis"/>
    <property type="evidence" value="ECO:0007669"/>
    <property type="project" value="TreeGrafter"/>
</dbReference>
<feature type="region of interest" description="Disordered" evidence="3">
    <location>
        <begin position="1"/>
        <end position="171"/>
    </location>
</feature>
<dbReference type="OrthoDB" id="167718at2759"/>
<feature type="compositionally biased region" description="Low complexity" evidence="3">
    <location>
        <begin position="156"/>
        <end position="170"/>
    </location>
</feature>
<dbReference type="Proteomes" id="UP000813427">
    <property type="component" value="Unassembled WGS sequence"/>
</dbReference>
<dbReference type="SUPFAM" id="SSF54928">
    <property type="entry name" value="RNA-binding domain, RBD"/>
    <property type="match status" value="1"/>
</dbReference>
<dbReference type="PROSITE" id="PS50102">
    <property type="entry name" value="RRM"/>
    <property type="match status" value="1"/>
</dbReference>
<dbReference type="PANTHER" id="PTHR23236">
    <property type="entry name" value="EUKARYOTIC TRANSLATION INITIATION FACTOR 4B/4H"/>
    <property type="match status" value="1"/>
</dbReference>
<feature type="compositionally biased region" description="Basic and acidic residues" evidence="3">
    <location>
        <begin position="1"/>
        <end position="18"/>
    </location>
</feature>
<feature type="compositionally biased region" description="Acidic residues" evidence="3">
    <location>
        <begin position="71"/>
        <end position="80"/>
    </location>
</feature>
<feature type="compositionally biased region" description="Basic residues" evidence="3">
    <location>
        <begin position="138"/>
        <end position="147"/>
    </location>
</feature>
<dbReference type="InterPro" id="IPR035979">
    <property type="entry name" value="RBD_domain_sf"/>
</dbReference>
<comment type="caution">
    <text evidence="5">The sequence shown here is derived from an EMBL/GenBank/DDBJ whole genome shotgun (WGS) entry which is preliminary data.</text>
</comment>
<gene>
    <name evidence="5" type="ORF">BKA59DRAFT_459785</name>
</gene>
<feature type="compositionally biased region" description="Basic residues" evidence="3">
    <location>
        <begin position="41"/>
        <end position="54"/>
    </location>
</feature>
<dbReference type="AlphaFoldDB" id="A0A8K0RNV1"/>
<evidence type="ECO:0000256" key="1">
    <source>
        <dbReference type="ARBA" id="ARBA00022884"/>
    </source>
</evidence>
<feature type="compositionally biased region" description="Basic and acidic residues" evidence="3">
    <location>
        <begin position="270"/>
        <end position="300"/>
    </location>
</feature>
<dbReference type="Pfam" id="PF00076">
    <property type="entry name" value="RRM_1"/>
    <property type="match status" value="1"/>
</dbReference>
<feature type="domain" description="RRM" evidence="4">
    <location>
        <begin position="176"/>
        <end position="259"/>
    </location>
</feature>